<dbReference type="RefSeq" id="WP_282592252.1">
    <property type="nucleotide sequence ID" value="NZ_JAPAAF010000019.1"/>
</dbReference>
<dbReference type="Gene3D" id="2.40.30.170">
    <property type="match status" value="1"/>
</dbReference>
<dbReference type="Proteomes" id="UP001163821">
    <property type="component" value="Unassembled WGS sequence"/>
</dbReference>
<keyword evidence="2 3" id="KW-0175">Coiled coil</keyword>
<reference evidence="6" key="1">
    <citation type="submission" date="2022-10" db="EMBL/GenBank/DDBJ databases">
        <title>Gaoshiqiia sediminis gen. nov., sp. nov., isolated from coastal sediment.</title>
        <authorList>
            <person name="Yu W.X."/>
            <person name="Mu D.S."/>
            <person name="Du J.Z."/>
            <person name="Liang Y.Q."/>
        </authorList>
    </citation>
    <scope>NUCLEOTIDE SEQUENCE</scope>
    <source>
        <strain evidence="6">A06</strain>
    </source>
</reference>
<evidence type="ECO:0000256" key="1">
    <source>
        <dbReference type="ARBA" id="ARBA00004196"/>
    </source>
</evidence>
<evidence type="ECO:0000259" key="5">
    <source>
        <dbReference type="Pfam" id="PF25990"/>
    </source>
</evidence>
<evidence type="ECO:0000256" key="2">
    <source>
        <dbReference type="ARBA" id="ARBA00023054"/>
    </source>
</evidence>
<sequence length="459" mass="51694">MRNRKNLLLVLIPVVLLVFIVAFRSNKHESPIITSTVQRGEFKVKVYSSGQIESENKENIPVPAKLSDRSLRIWSLKITELVEEGTYVDSGDFVARLDPEAVQEQIKNVQDEMDKAYTEYQDAKIDSNLNLSNQRDAITNALLDMEEKKIIMNESIYESPSIQKKAQMDYDKAERKHEQELNAYQLKRQQEENKVNRQFIGFRQLKERYEGLEELYRSLTITSPKAGIVTYIKNPWGTTKVGSDVGGNGAVATIPDMSNLISRTFINEIDISKVKEGQRVEIGIDAFPDKKMTGEVISIANIGQTMPNSDAKVFEVKIKVFGEDKDLKPAMTTSNVIYTNTYPDTLSIPADAVFENDSMQFVYLLRSGLVRQVVKLGEENENFVLVARGLSEGDEVCLNEPEGAADLPVEGLDIYLEIKQEKEEKKKQAEQERLEADRAKAKQPAGGMPVGVTGSMIIR</sequence>
<keyword evidence="7" id="KW-1185">Reference proteome</keyword>
<dbReference type="PANTHER" id="PTHR32347">
    <property type="entry name" value="EFFLUX SYSTEM COMPONENT YKNX-RELATED"/>
    <property type="match status" value="1"/>
</dbReference>
<protein>
    <submittedName>
        <fullName evidence="6">Efflux RND transporter periplasmic adaptor subunit</fullName>
    </submittedName>
</protein>
<evidence type="ECO:0000313" key="6">
    <source>
        <dbReference type="EMBL" id="MCW0483651.1"/>
    </source>
</evidence>
<comment type="caution">
    <text evidence="6">The sequence shown here is derived from an EMBL/GenBank/DDBJ whole genome shotgun (WGS) entry which is preliminary data.</text>
</comment>
<feature type="domain" description="YknX-like beta-barrel" evidence="5">
    <location>
        <begin position="264"/>
        <end position="332"/>
    </location>
</feature>
<name>A0AA41Y567_9BACT</name>
<evidence type="ECO:0000256" key="3">
    <source>
        <dbReference type="SAM" id="Coils"/>
    </source>
</evidence>
<dbReference type="Gene3D" id="2.40.420.20">
    <property type="match status" value="1"/>
</dbReference>
<dbReference type="GO" id="GO:0030313">
    <property type="term" value="C:cell envelope"/>
    <property type="evidence" value="ECO:0007669"/>
    <property type="project" value="UniProtKB-SubCell"/>
</dbReference>
<proteinExistence type="predicted"/>
<dbReference type="InterPro" id="IPR058636">
    <property type="entry name" value="Beta-barrel_YknX"/>
</dbReference>
<dbReference type="PANTHER" id="PTHR32347:SF14">
    <property type="entry name" value="EFFLUX SYSTEM COMPONENT YKNX-RELATED"/>
    <property type="match status" value="1"/>
</dbReference>
<evidence type="ECO:0000256" key="4">
    <source>
        <dbReference type="SAM" id="MobiDB-lite"/>
    </source>
</evidence>
<gene>
    <name evidence="6" type="ORF">N2K84_12985</name>
</gene>
<accession>A0AA41Y567</accession>
<feature type="compositionally biased region" description="Basic and acidic residues" evidence="4">
    <location>
        <begin position="423"/>
        <end position="440"/>
    </location>
</feature>
<feature type="region of interest" description="Disordered" evidence="4">
    <location>
        <begin position="423"/>
        <end position="452"/>
    </location>
</feature>
<dbReference type="AlphaFoldDB" id="A0AA41Y567"/>
<organism evidence="6 7">
    <name type="scientific">Gaoshiqia sediminis</name>
    <dbReference type="NCBI Taxonomy" id="2986998"/>
    <lineage>
        <taxon>Bacteria</taxon>
        <taxon>Pseudomonadati</taxon>
        <taxon>Bacteroidota</taxon>
        <taxon>Bacteroidia</taxon>
        <taxon>Marinilabiliales</taxon>
        <taxon>Prolixibacteraceae</taxon>
        <taxon>Gaoshiqia</taxon>
    </lineage>
</organism>
<comment type="subcellular location">
    <subcellularLocation>
        <location evidence="1">Cell envelope</location>
    </subcellularLocation>
</comment>
<evidence type="ECO:0000313" key="7">
    <source>
        <dbReference type="Proteomes" id="UP001163821"/>
    </source>
</evidence>
<feature type="coiled-coil region" evidence="3">
    <location>
        <begin position="106"/>
        <end position="222"/>
    </location>
</feature>
<dbReference type="Pfam" id="PF25990">
    <property type="entry name" value="Beta-barrel_YknX"/>
    <property type="match status" value="1"/>
</dbReference>
<dbReference type="EMBL" id="JAPAAF010000019">
    <property type="protein sequence ID" value="MCW0483651.1"/>
    <property type="molecule type" value="Genomic_DNA"/>
</dbReference>
<dbReference type="InterPro" id="IPR050465">
    <property type="entry name" value="UPF0194_transport"/>
</dbReference>